<comment type="similarity">
    <text evidence="1 3">Belongs to the short-chain dehydrogenases/reductases (SDR) family.</text>
</comment>
<reference evidence="4 5" key="1">
    <citation type="submission" date="2024-01" db="EMBL/GenBank/DDBJ databases">
        <title>A draft genome for a cacao thread blight-causing isolate of Paramarasmius palmivorus.</title>
        <authorList>
            <person name="Baruah I.K."/>
            <person name="Bukari Y."/>
            <person name="Amoako-Attah I."/>
            <person name="Meinhardt L.W."/>
            <person name="Bailey B.A."/>
            <person name="Cohen S.P."/>
        </authorList>
    </citation>
    <scope>NUCLEOTIDE SEQUENCE [LARGE SCALE GENOMIC DNA]</scope>
    <source>
        <strain evidence="4 5">GH-12</strain>
    </source>
</reference>
<dbReference type="PANTHER" id="PTHR43976">
    <property type="entry name" value="SHORT CHAIN DEHYDROGENASE"/>
    <property type="match status" value="1"/>
</dbReference>
<name>A0AAW0E640_9AGAR</name>
<comment type="caution">
    <text evidence="4">The sequence shown here is derived from an EMBL/GenBank/DDBJ whole genome shotgun (WGS) entry which is preliminary data.</text>
</comment>
<evidence type="ECO:0008006" key="6">
    <source>
        <dbReference type="Google" id="ProtNLM"/>
    </source>
</evidence>
<keyword evidence="2" id="KW-0560">Oxidoreductase</keyword>
<dbReference type="PRINTS" id="PR00080">
    <property type="entry name" value="SDRFAMILY"/>
</dbReference>
<evidence type="ECO:0000256" key="1">
    <source>
        <dbReference type="ARBA" id="ARBA00006484"/>
    </source>
</evidence>
<dbReference type="EMBL" id="JAYKXP010000003">
    <property type="protein sequence ID" value="KAK7060455.1"/>
    <property type="molecule type" value="Genomic_DNA"/>
</dbReference>
<accession>A0AAW0E640</accession>
<protein>
    <recommendedName>
        <fullName evidence="6">NAD(P)-binding protein</fullName>
    </recommendedName>
</protein>
<dbReference type="SUPFAM" id="SSF51735">
    <property type="entry name" value="NAD(P)-binding Rossmann-fold domains"/>
    <property type="match status" value="1"/>
</dbReference>
<evidence type="ECO:0000256" key="2">
    <source>
        <dbReference type="ARBA" id="ARBA00023002"/>
    </source>
</evidence>
<organism evidence="4 5">
    <name type="scientific">Paramarasmius palmivorus</name>
    <dbReference type="NCBI Taxonomy" id="297713"/>
    <lineage>
        <taxon>Eukaryota</taxon>
        <taxon>Fungi</taxon>
        <taxon>Dikarya</taxon>
        <taxon>Basidiomycota</taxon>
        <taxon>Agaricomycotina</taxon>
        <taxon>Agaricomycetes</taxon>
        <taxon>Agaricomycetidae</taxon>
        <taxon>Agaricales</taxon>
        <taxon>Marasmiineae</taxon>
        <taxon>Marasmiaceae</taxon>
        <taxon>Paramarasmius</taxon>
    </lineage>
</organism>
<dbReference type="GO" id="GO:0016491">
    <property type="term" value="F:oxidoreductase activity"/>
    <property type="evidence" value="ECO:0007669"/>
    <property type="project" value="UniProtKB-KW"/>
</dbReference>
<dbReference type="Gene3D" id="3.40.50.720">
    <property type="entry name" value="NAD(P)-binding Rossmann-like Domain"/>
    <property type="match status" value="1"/>
</dbReference>
<dbReference type="InterPro" id="IPR002347">
    <property type="entry name" value="SDR_fam"/>
</dbReference>
<dbReference type="Proteomes" id="UP001383192">
    <property type="component" value="Unassembled WGS sequence"/>
</dbReference>
<sequence length="315" mass="34444">MSSRVWFITGTSTGLGKALLNILLQAGERVVATSRNPATHASLSSSYSRDQLLLQKLDLTKPEEVKEAFENAIKAFGRVDVVVNNAGYAIFGEIEGIPETEARQNFDVQFWGPVNVMKEAARVFREVNPPGAGGLIFNISSVGGYRANPTLSYYSASKFALEGFTQSFLQEMSPSWNIRGCIIEPGGFQSEWRAGNAQFAPQHPAYTDPSNACAMFRAMHDKIPYLGDADKMAKAIVTLANLSTGRDGPPKALPLRMPLGTESLFLVKEQAKNTVREGDEWAWISHSTNLDGVDGDKYVRDVLLASGNFKDAEEN</sequence>
<evidence type="ECO:0000256" key="3">
    <source>
        <dbReference type="RuleBase" id="RU000363"/>
    </source>
</evidence>
<keyword evidence="5" id="KW-1185">Reference proteome</keyword>
<dbReference type="PANTHER" id="PTHR43976:SF16">
    <property type="entry name" value="SHORT-CHAIN DEHYDROGENASE_REDUCTASE FAMILY PROTEIN"/>
    <property type="match status" value="1"/>
</dbReference>
<dbReference type="InterPro" id="IPR051911">
    <property type="entry name" value="SDR_oxidoreductase"/>
</dbReference>
<dbReference type="Pfam" id="PF00106">
    <property type="entry name" value="adh_short"/>
    <property type="match status" value="1"/>
</dbReference>
<dbReference type="InterPro" id="IPR036291">
    <property type="entry name" value="NAD(P)-bd_dom_sf"/>
</dbReference>
<evidence type="ECO:0000313" key="5">
    <source>
        <dbReference type="Proteomes" id="UP001383192"/>
    </source>
</evidence>
<gene>
    <name evidence="4" type="ORF">VNI00_001220</name>
</gene>
<dbReference type="AlphaFoldDB" id="A0AAW0E640"/>
<evidence type="ECO:0000313" key="4">
    <source>
        <dbReference type="EMBL" id="KAK7060455.1"/>
    </source>
</evidence>
<proteinExistence type="inferred from homology"/>
<dbReference type="PRINTS" id="PR00081">
    <property type="entry name" value="GDHRDH"/>
</dbReference>